<dbReference type="Pfam" id="PF02316">
    <property type="entry name" value="HTH_Tnp_Mu_1"/>
    <property type="match status" value="1"/>
</dbReference>
<feature type="domain" description="HTH Mu-type" evidence="2">
    <location>
        <begin position="1"/>
        <end position="66"/>
    </location>
</feature>
<dbReference type="SUPFAM" id="SSF46955">
    <property type="entry name" value="Putative DNA-binding domain"/>
    <property type="match status" value="1"/>
</dbReference>
<proteinExistence type="predicted"/>
<dbReference type="SUPFAM" id="SSF46689">
    <property type="entry name" value="Homeodomain-like"/>
    <property type="match status" value="2"/>
</dbReference>
<dbReference type="GO" id="GO:0006313">
    <property type="term" value="P:DNA transposition"/>
    <property type="evidence" value="ECO:0007669"/>
    <property type="project" value="InterPro"/>
</dbReference>
<dbReference type="Gene3D" id="1.10.10.60">
    <property type="entry name" value="Homeodomain-like"/>
    <property type="match status" value="2"/>
</dbReference>
<dbReference type="GO" id="GO:0015074">
    <property type="term" value="P:DNA integration"/>
    <property type="evidence" value="ECO:0007669"/>
    <property type="project" value="InterPro"/>
</dbReference>
<dbReference type="InterPro" id="IPR015378">
    <property type="entry name" value="Transposase-like_Mu_C"/>
</dbReference>
<dbReference type="InterPro" id="IPR004189">
    <property type="entry name" value="Phage_Mu_transposase"/>
</dbReference>
<dbReference type="InterPro" id="IPR003314">
    <property type="entry name" value="Mu-type_HTH"/>
</dbReference>
<dbReference type="GO" id="GO:0004803">
    <property type="term" value="F:transposase activity"/>
    <property type="evidence" value="ECO:0007669"/>
    <property type="project" value="InterPro"/>
</dbReference>
<dbReference type="GO" id="GO:0003677">
    <property type="term" value="F:DNA binding"/>
    <property type="evidence" value="ECO:0007669"/>
    <property type="project" value="InterPro"/>
</dbReference>
<dbReference type="EMBL" id="MLAH01000002">
    <property type="protein sequence ID" value="OOF88034.1"/>
    <property type="molecule type" value="Genomic_DNA"/>
</dbReference>
<dbReference type="InterPro" id="IPR009057">
    <property type="entry name" value="Homeodomain-like_sf"/>
</dbReference>
<dbReference type="Gene3D" id="2.30.30.130">
    <property type="entry name" value="Transposase, Mu, C-terminal"/>
    <property type="match status" value="1"/>
</dbReference>
<name>A0A1V3LCQ2_9PAST</name>
<comment type="caution">
    <text evidence="3">The sequence shown here is derived from an EMBL/GenBank/DDBJ whole genome shotgun (WGS) entry which is preliminary data.</text>
</comment>
<dbReference type="InterPro" id="IPR015126">
    <property type="entry name" value="Mu_I-gamma"/>
</dbReference>
<protein>
    <submittedName>
        <fullName evidence="3">Transposase</fullName>
    </submittedName>
</protein>
<evidence type="ECO:0000313" key="4">
    <source>
        <dbReference type="Proteomes" id="UP000189549"/>
    </source>
</evidence>
<sequence length="667" mass="77197">MWVELKEVLGLGGLPTTIGGLTKKVKLENWERRLKQGVKGKVYEYSFTSLPQAVQAELLLKTAPKDQNKANTAGTPAQMSESAWNVLSSATLAQERRAEHRFNAVLRLARLIENGEKLMTALDKVVAFYADLEEQMEERISKGSLKRWWYKVKNFPQRDWLPLLLDRIGEESENRFTDIPERAWRFFLKDYLRKSKPKFSVCYHRLTLAAEENGWEIPSIMTFKRKLAREFTEAEITLARDGEHALRELTAPQIRTVAHLEAYEIVNGDGYQHNVFVDWYEDGKSKPIRPKTWFWQDVRTRRILAYCVDDSENGDQIRQATLRMIKQYGIPKKILMDNTRAASDKQTTQQRKRGKQTKNGVTVEGMFDRLGIKVIRTLVFKGRGNGRAKPIERAFRRDSLPAYVDGDVRLEKYFTGWSVTEKTEDYQFKKGANKALFLEILEQGVRQWNDKADRETELGQGIYSANQLWARDYAQTTQVFATEEQLRQLMMLGESTKVDKHGRFTLKAGYVLNNQRNIYEAPALIGGNVGNVIVRYDPDNLHGTVHIYDQNGVYLCDAECVEKTAFDSEEGARIQRRLETQNRRIAKNMVDNHEKLTEHEMAQYRKQFDVPDEEAVEPKEKLAFNWLTQTEGNAVRKVVTELDDDEINEFEQGWQKGLAMLKKEKGL</sequence>
<dbReference type="SUPFAM" id="SSF50610">
    <property type="entry name" value="mu transposase, C-terminal domain"/>
    <property type="match status" value="1"/>
</dbReference>
<dbReference type="PROSITE" id="PS51702">
    <property type="entry name" value="HTH_MU"/>
    <property type="match status" value="1"/>
</dbReference>
<dbReference type="InterPro" id="IPR012337">
    <property type="entry name" value="RNaseH-like_sf"/>
</dbReference>
<dbReference type="Gene3D" id="1.10.10.10">
    <property type="entry name" value="Winged helix-like DNA-binding domain superfamily/Winged helix DNA-binding domain"/>
    <property type="match status" value="1"/>
</dbReference>
<evidence type="ECO:0000256" key="1">
    <source>
        <dbReference type="SAM" id="MobiDB-lite"/>
    </source>
</evidence>
<dbReference type="Pfam" id="PF09299">
    <property type="entry name" value="Mu-transpos_C"/>
    <property type="match status" value="1"/>
</dbReference>
<dbReference type="SUPFAM" id="SSF53098">
    <property type="entry name" value="Ribonuclease H-like"/>
    <property type="match status" value="1"/>
</dbReference>
<reference evidence="3 4" key="1">
    <citation type="submission" date="2016-10" db="EMBL/GenBank/DDBJ databases">
        <title>Rodentibacter gen. nov. and new species.</title>
        <authorList>
            <person name="Christensen H."/>
        </authorList>
    </citation>
    <scope>NUCLEOTIDE SEQUENCE [LARGE SCALE GENOMIC DNA]</scope>
    <source>
        <strain evidence="3 4">Ppn157</strain>
    </source>
</reference>
<dbReference type="Pfam" id="PF02914">
    <property type="entry name" value="DDE_2"/>
    <property type="match status" value="1"/>
</dbReference>
<feature type="region of interest" description="Disordered" evidence="1">
    <location>
        <begin position="339"/>
        <end position="358"/>
    </location>
</feature>
<evidence type="ECO:0000313" key="3">
    <source>
        <dbReference type="EMBL" id="OOF88034.1"/>
    </source>
</evidence>
<dbReference type="Proteomes" id="UP000189549">
    <property type="component" value="Unassembled WGS sequence"/>
</dbReference>
<organism evidence="3 4">
    <name type="scientific">Rodentibacter ratti</name>
    <dbReference type="NCBI Taxonomy" id="1906745"/>
    <lineage>
        <taxon>Bacteria</taxon>
        <taxon>Pseudomonadati</taxon>
        <taxon>Pseudomonadota</taxon>
        <taxon>Gammaproteobacteria</taxon>
        <taxon>Pasteurellales</taxon>
        <taxon>Pasteurellaceae</taxon>
        <taxon>Rodentibacter</taxon>
    </lineage>
</organism>
<evidence type="ECO:0000259" key="2">
    <source>
        <dbReference type="PROSITE" id="PS51702"/>
    </source>
</evidence>
<dbReference type="AlphaFoldDB" id="A0A1V3LCQ2"/>
<gene>
    <name evidence="3" type="ORF">BKG93_00065</name>
</gene>
<dbReference type="InterPro" id="IPR036397">
    <property type="entry name" value="RNaseH_sf"/>
</dbReference>
<dbReference type="InterPro" id="IPR009004">
    <property type="entry name" value="Transposase_Mu_C"/>
</dbReference>
<dbReference type="Pfam" id="PF09039">
    <property type="entry name" value="HTH_Tnp_Mu_2"/>
    <property type="match status" value="1"/>
</dbReference>
<dbReference type="RefSeq" id="WP_077474843.1">
    <property type="nucleotide sequence ID" value="NZ_MLAH01000002.1"/>
</dbReference>
<dbReference type="Gene3D" id="3.30.420.10">
    <property type="entry name" value="Ribonuclease H-like superfamily/Ribonuclease H"/>
    <property type="match status" value="1"/>
</dbReference>
<dbReference type="InterPro" id="IPR036388">
    <property type="entry name" value="WH-like_DNA-bd_sf"/>
</dbReference>
<dbReference type="InterPro" id="IPR009061">
    <property type="entry name" value="DNA-bd_dom_put_sf"/>
</dbReference>
<accession>A0A1V3LCQ2</accession>